<evidence type="ECO:0000313" key="2">
    <source>
        <dbReference type="Proteomes" id="UP000886520"/>
    </source>
</evidence>
<keyword evidence="2" id="KW-1185">Reference proteome</keyword>
<accession>A0A9D4UU53</accession>
<comment type="caution">
    <text evidence="1">The sequence shown here is derived from an EMBL/GenBank/DDBJ whole genome shotgun (WGS) entry which is preliminary data.</text>
</comment>
<reference evidence="1" key="1">
    <citation type="submission" date="2021-01" db="EMBL/GenBank/DDBJ databases">
        <title>Adiantum capillus-veneris genome.</title>
        <authorList>
            <person name="Fang Y."/>
            <person name="Liao Q."/>
        </authorList>
    </citation>
    <scope>NUCLEOTIDE SEQUENCE</scope>
    <source>
        <strain evidence="1">H3</strain>
        <tissue evidence="1">Leaf</tissue>
    </source>
</reference>
<dbReference type="AlphaFoldDB" id="A0A9D4UU53"/>
<proteinExistence type="predicted"/>
<sequence>MLAIPSQALCYYKAGGALQSTAFRLCATAIRPRFHIARRLQDGYDGLARCQPFALGSFSSWLRSSLLAHRALFPAASTGSHDNVLFLADAAALLLYLMRSFCTDCRAVVEAIEVG</sequence>
<organism evidence="1 2">
    <name type="scientific">Adiantum capillus-veneris</name>
    <name type="common">Maidenhair fern</name>
    <dbReference type="NCBI Taxonomy" id="13818"/>
    <lineage>
        <taxon>Eukaryota</taxon>
        <taxon>Viridiplantae</taxon>
        <taxon>Streptophyta</taxon>
        <taxon>Embryophyta</taxon>
        <taxon>Tracheophyta</taxon>
        <taxon>Polypodiopsida</taxon>
        <taxon>Polypodiidae</taxon>
        <taxon>Polypodiales</taxon>
        <taxon>Pteridineae</taxon>
        <taxon>Pteridaceae</taxon>
        <taxon>Vittarioideae</taxon>
        <taxon>Adiantum</taxon>
    </lineage>
</organism>
<protein>
    <submittedName>
        <fullName evidence="1">Uncharacterized protein</fullName>
    </submittedName>
</protein>
<evidence type="ECO:0000313" key="1">
    <source>
        <dbReference type="EMBL" id="KAI5074160.1"/>
    </source>
</evidence>
<dbReference type="EMBL" id="JABFUD020000010">
    <property type="protein sequence ID" value="KAI5074160.1"/>
    <property type="molecule type" value="Genomic_DNA"/>
</dbReference>
<gene>
    <name evidence="1" type="ORF">GOP47_0010121</name>
</gene>
<name>A0A9D4UU53_ADICA</name>
<dbReference type="Proteomes" id="UP000886520">
    <property type="component" value="Chromosome 10"/>
</dbReference>